<dbReference type="EMBL" id="GGEC01016867">
    <property type="protein sequence ID" value="MBW97350.1"/>
    <property type="molecule type" value="Transcribed_RNA"/>
</dbReference>
<protein>
    <submittedName>
        <fullName evidence="1">Uncharacterized protein MANES_17G073300</fullName>
    </submittedName>
</protein>
<proteinExistence type="predicted"/>
<reference evidence="1" key="1">
    <citation type="submission" date="2018-02" db="EMBL/GenBank/DDBJ databases">
        <title>Rhizophora mucronata_Transcriptome.</title>
        <authorList>
            <person name="Meera S.P."/>
            <person name="Sreeshan A."/>
            <person name="Augustine A."/>
        </authorList>
    </citation>
    <scope>NUCLEOTIDE SEQUENCE</scope>
    <source>
        <tissue evidence="1">Leaf</tissue>
    </source>
</reference>
<organism evidence="1">
    <name type="scientific">Rhizophora mucronata</name>
    <name type="common">Asiatic mangrove</name>
    <dbReference type="NCBI Taxonomy" id="61149"/>
    <lineage>
        <taxon>Eukaryota</taxon>
        <taxon>Viridiplantae</taxon>
        <taxon>Streptophyta</taxon>
        <taxon>Embryophyta</taxon>
        <taxon>Tracheophyta</taxon>
        <taxon>Spermatophyta</taxon>
        <taxon>Magnoliopsida</taxon>
        <taxon>eudicotyledons</taxon>
        <taxon>Gunneridae</taxon>
        <taxon>Pentapetalae</taxon>
        <taxon>rosids</taxon>
        <taxon>fabids</taxon>
        <taxon>Malpighiales</taxon>
        <taxon>Rhizophoraceae</taxon>
        <taxon>Rhizophora</taxon>
    </lineage>
</organism>
<evidence type="ECO:0000313" key="1">
    <source>
        <dbReference type="EMBL" id="MBW97350.1"/>
    </source>
</evidence>
<dbReference type="AlphaFoldDB" id="A0A2P2JV69"/>
<accession>A0A2P2JV69</accession>
<name>A0A2P2JV69_RHIMU</name>
<sequence length="48" mass="5150">MAMRTSQTHTTSSDDAVANKYGSSALTSSFLVSTTMPLMWAECASSMR</sequence>